<dbReference type="GO" id="GO:0005886">
    <property type="term" value="C:plasma membrane"/>
    <property type="evidence" value="ECO:0007669"/>
    <property type="project" value="UniProtKB-SubCell"/>
</dbReference>
<dbReference type="Gene3D" id="3.30.70.1320">
    <property type="entry name" value="Multidrug efflux transporter AcrB pore domain like"/>
    <property type="match status" value="1"/>
</dbReference>
<feature type="transmembrane region" description="Helical" evidence="9">
    <location>
        <begin position="892"/>
        <end position="913"/>
    </location>
</feature>
<dbReference type="SUPFAM" id="SSF82714">
    <property type="entry name" value="Multidrug efflux transporter AcrB TolC docking domain, DN and DC subdomains"/>
    <property type="match status" value="2"/>
</dbReference>
<feature type="transmembrane region" description="Helical" evidence="9">
    <location>
        <begin position="925"/>
        <end position="950"/>
    </location>
</feature>
<dbReference type="SUPFAM" id="SSF82866">
    <property type="entry name" value="Multidrug efflux transporter AcrB transmembrane domain"/>
    <property type="match status" value="2"/>
</dbReference>
<dbReference type="FunFam" id="3.30.70.1430:FF:000001">
    <property type="entry name" value="Efflux pump membrane transporter"/>
    <property type="match status" value="1"/>
</dbReference>
<dbReference type="GO" id="GO:0042910">
    <property type="term" value="F:xenobiotic transmembrane transporter activity"/>
    <property type="evidence" value="ECO:0007669"/>
    <property type="project" value="TreeGrafter"/>
</dbReference>
<comment type="subcellular location">
    <subcellularLocation>
        <location evidence="1 9">Cell inner membrane</location>
        <topology evidence="1 9">Multi-pass membrane protein</topology>
    </subcellularLocation>
</comment>
<feature type="transmembrane region" description="Helical" evidence="9">
    <location>
        <begin position="368"/>
        <end position="389"/>
    </location>
</feature>
<comment type="similarity">
    <text evidence="2 9">Belongs to the resistance-nodulation-cell division (RND) (TC 2.A.6) family.</text>
</comment>
<dbReference type="Gene3D" id="3.30.70.1430">
    <property type="entry name" value="Multidrug efflux transporter AcrB pore domain"/>
    <property type="match status" value="2"/>
</dbReference>
<keyword evidence="11" id="KW-1185">Reference proteome</keyword>
<dbReference type="NCBIfam" id="NF000282">
    <property type="entry name" value="RND_permease_1"/>
    <property type="match status" value="1"/>
</dbReference>
<dbReference type="Gene3D" id="3.30.70.1440">
    <property type="entry name" value="Multidrug efflux transporter AcrB pore domain"/>
    <property type="match status" value="1"/>
</dbReference>
<dbReference type="EMBL" id="JOKH01000001">
    <property type="protein sequence ID" value="KEQ19587.1"/>
    <property type="molecule type" value="Genomic_DNA"/>
</dbReference>
<name>A0A081NMB4_9GAMM</name>
<evidence type="ECO:0000313" key="11">
    <source>
        <dbReference type="Proteomes" id="UP000028073"/>
    </source>
</evidence>
<feature type="transmembrane region" description="Helical" evidence="9">
    <location>
        <begin position="395"/>
        <end position="415"/>
    </location>
</feature>
<dbReference type="AlphaFoldDB" id="A0A081NMB4"/>
<dbReference type="FunFam" id="1.20.1640.10:FF:000001">
    <property type="entry name" value="Efflux pump membrane transporter"/>
    <property type="match status" value="1"/>
</dbReference>
<evidence type="ECO:0000256" key="5">
    <source>
        <dbReference type="ARBA" id="ARBA00022519"/>
    </source>
</evidence>
<feature type="transmembrane region" description="Helical" evidence="9">
    <location>
        <begin position="476"/>
        <end position="499"/>
    </location>
</feature>
<evidence type="ECO:0000256" key="1">
    <source>
        <dbReference type="ARBA" id="ARBA00004429"/>
    </source>
</evidence>
<reference evidence="10 11" key="1">
    <citation type="submission" date="2014-06" db="EMBL/GenBank/DDBJ databases">
        <title>Whole Genome Sequences of Three Symbiotic Endozoicomonas Bacteria.</title>
        <authorList>
            <person name="Neave M.J."/>
            <person name="Apprill A."/>
            <person name="Voolstra C.R."/>
        </authorList>
    </citation>
    <scope>NUCLEOTIDE SEQUENCE [LARGE SCALE GENOMIC DNA]</scope>
    <source>
        <strain evidence="10 11">DSM 25634</strain>
    </source>
</reference>
<keyword evidence="4" id="KW-1003">Cell membrane</keyword>
<sequence>MISQFFIHRPKFAFVISIVITLVGMISMLTLPVAQFPEITPPQVNINAVFPGADAETIEESVIRPIEEQVNGVEDMLYINSSAGNDGSASITITFESGIDQDLALVNVQNRVAVAESSLPEEVRRTGVTVSKKSSSMLLGINLISHGGEYDGIYLNNYANNYLKEPMARINGVASADILGSLVYSMRVWLDPEHMASLELTTSDVSNALNEQNVIVAAGKLGQAPNQADQQFTYTIKTKGRLSDPDQFENIIIKANPDGSYVRLKDIARVEMGSQSYDGEAKFNNDDTAFLVIYQQPDANAMEVAKGVKDTMAELATRMPEGIDYEIKFDTTKFIDQSIQEVVITLLQAVALVVLVVFLFLQNWRATLIPAIAIPVSLIGTFAVMKILGFSINTITLFGLVLAIGVVVDDAIVVIENVERLMSKEGLGPVEATSKAMKEVSGPIVATTLVLLAVFVPVAFMPGITGGLYSQFAVTISVAVLISSINALTLSPALCATLLKQGKMGHIKWLLPVDNFINRLTGGYKSWVTLLLRRGILGIGLFAIMMASTGFLFNSTPSGFVPDEDQGFFVVDVQLPDAASLNRTQAAMKNITNIIRTEPDVDSVITVSGFSIIGGSNSNNAMAIVVLKDWIDRPDIMQHQQVVMRKLQGKLWTLPEAQVRAFAFPPIPGLGSSGGFDFRLQDTLGRSPQELGQIMNGLVYEANQKPELSQVFSTYRANVPQYFLEVDRNKAKAQGIPLSEIFMTLQTQLGSLYVNDFSKFGRTYQVKLQAESEYRANPSDLSKFYVRNLDNQMVPLTTVASLKPILGPSSIDHYNLYRSVSISGKANQGFSSGDAIGAMEQLAKTLPDGYTFEWSGQSLQEIQAGSVAPLLFALAFLFVYLFLVAQYESWTMPLAIIVAVPIATFGAFAGINLLRLLIPSIANDIYAQIGMVLLIGIAAKTAILIVEFAMVQRQAGKSIFDAAADAAELRFRAVMMTALSFVLGVLPLVFASGAGAASRRIIGTTVMSGMLAATIFGTLLIPLFYYLLQKMREHFNPDKANS</sequence>
<dbReference type="RefSeq" id="WP_034833494.1">
    <property type="nucleotide sequence ID" value="NZ_JOKH01000001.1"/>
</dbReference>
<keyword evidence="5 9" id="KW-0997">Cell inner membrane</keyword>
<dbReference type="Proteomes" id="UP000028073">
    <property type="component" value="Unassembled WGS sequence"/>
</dbReference>
<evidence type="ECO:0000256" key="9">
    <source>
        <dbReference type="RuleBase" id="RU364070"/>
    </source>
</evidence>
<keyword evidence="8 9" id="KW-0472">Membrane</keyword>
<keyword evidence="7 9" id="KW-1133">Transmembrane helix</keyword>
<feature type="transmembrane region" description="Helical" evidence="9">
    <location>
        <begin position="971"/>
        <end position="994"/>
    </location>
</feature>
<evidence type="ECO:0000313" key="10">
    <source>
        <dbReference type="EMBL" id="KEQ19587.1"/>
    </source>
</evidence>
<accession>A0A081NMB4</accession>
<dbReference type="Gene3D" id="3.30.2090.10">
    <property type="entry name" value="Multidrug efflux transporter AcrB TolC docking domain, DN and DC subdomains"/>
    <property type="match status" value="2"/>
</dbReference>
<feature type="transmembrane region" description="Helical" evidence="9">
    <location>
        <begin position="535"/>
        <end position="553"/>
    </location>
</feature>
<organism evidence="10 11">
    <name type="scientific">Endozoicomonas numazuensis</name>
    <dbReference type="NCBI Taxonomy" id="1137799"/>
    <lineage>
        <taxon>Bacteria</taxon>
        <taxon>Pseudomonadati</taxon>
        <taxon>Pseudomonadota</taxon>
        <taxon>Gammaproteobacteria</taxon>
        <taxon>Oceanospirillales</taxon>
        <taxon>Endozoicomonadaceae</taxon>
        <taxon>Endozoicomonas</taxon>
    </lineage>
</organism>
<gene>
    <name evidence="10" type="ORF">GZ78_06695</name>
</gene>
<feature type="transmembrane region" description="Helical" evidence="9">
    <location>
        <begin position="867"/>
        <end position="885"/>
    </location>
</feature>
<feature type="transmembrane region" description="Helical" evidence="9">
    <location>
        <begin position="12"/>
        <end position="34"/>
    </location>
</feature>
<feature type="transmembrane region" description="Helical" evidence="9">
    <location>
        <begin position="1006"/>
        <end position="1028"/>
    </location>
</feature>
<feature type="transmembrane region" description="Helical" evidence="9">
    <location>
        <begin position="444"/>
        <end position="464"/>
    </location>
</feature>
<dbReference type="PANTHER" id="PTHR32063">
    <property type="match status" value="1"/>
</dbReference>
<dbReference type="InterPro" id="IPR001036">
    <property type="entry name" value="Acrflvin-R"/>
</dbReference>
<dbReference type="PRINTS" id="PR00702">
    <property type="entry name" value="ACRIFLAVINRP"/>
</dbReference>
<proteinExistence type="inferred from homology"/>
<evidence type="ECO:0000256" key="3">
    <source>
        <dbReference type="ARBA" id="ARBA00022448"/>
    </source>
</evidence>
<evidence type="ECO:0000256" key="7">
    <source>
        <dbReference type="ARBA" id="ARBA00022989"/>
    </source>
</evidence>
<dbReference type="NCBIfam" id="TIGR00915">
    <property type="entry name" value="2A0602"/>
    <property type="match status" value="1"/>
</dbReference>
<evidence type="ECO:0000256" key="2">
    <source>
        <dbReference type="ARBA" id="ARBA00010942"/>
    </source>
</evidence>
<comment type="caution">
    <text evidence="10">The sequence shown here is derived from an EMBL/GenBank/DDBJ whole genome shotgun (WGS) entry which is preliminary data.</text>
</comment>
<dbReference type="InterPro" id="IPR027463">
    <property type="entry name" value="AcrB_DN_DC_subdom"/>
</dbReference>
<protein>
    <recommendedName>
        <fullName evidence="9">Efflux pump membrane transporter</fullName>
    </recommendedName>
</protein>
<dbReference type="STRING" id="1137799.GZ78_06695"/>
<evidence type="ECO:0000256" key="4">
    <source>
        <dbReference type="ARBA" id="ARBA00022475"/>
    </source>
</evidence>
<evidence type="ECO:0000256" key="8">
    <source>
        <dbReference type="ARBA" id="ARBA00023136"/>
    </source>
</evidence>
<dbReference type="SUPFAM" id="SSF82693">
    <property type="entry name" value="Multidrug efflux transporter AcrB pore domain, PN1, PN2, PC1 and PC2 subdomains"/>
    <property type="match status" value="3"/>
</dbReference>
<dbReference type="GO" id="GO:0009636">
    <property type="term" value="P:response to toxic substance"/>
    <property type="evidence" value="ECO:0007669"/>
    <property type="project" value="UniProtKB-ARBA"/>
</dbReference>
<evidence type="ECO:0000256" key="6">
    <source>
        <dbReference type="ARBA" id="ARBA00022692"/>
    </source>
</evidence>
<feature type="transmembrane region" description="Helical" evidence="9">
    <location>
        <begin position="342"/>
        <end position="361"/>
    </location>
</feature>
<dbReference type="InterPro" id="IPR004764">
    <property type="entry name" value="MdtF-like"/>
</dbReference>
<keyword evidence="6 9" id="KW-0812">Transmembrane</keyword>
<keyword evidence="3 9" id="KW-0813">Transport</keyword>
<dbReference type="GO" id="GO:0015562">
    <property type="term" value="F:efflux transmembrane transporter activity"/>
    <property type="evidence" value="ECO:0007669"/>
    <property type="project" value="InterPro"/>
</dbReference>
<dbReference type="OrthoDB" id="9757904at2"/>
<dbReference type="PANTHER" id="PTHR32063:SF76">
    <property type="entry name" value="EFFLUX PUMP MEMBRANE TRANSPORTER"/>
    <property type="match status" value="1"/>
</dbReference>
<dbReference type="Gene3D" id="1.20.1640.10">
    <property type="entry name" value="Multidrug efflux transporter AcrB transmembrane domain"/>
    <property type="match status" value="2"/>
</dbReference>
<dbReference type="Pfam" id="PF00873">
    <property type="entry name" value="ACR_tran"/>
    <property type="match status" value="1"/>
</dbReference>
<dbReference type="eggNOG" id="COG0841">
    <property type="taxonomic scope" value="Bacteria"/>
</dbReference>